<dbReference type="Proteomes" id="UP000475545">
    <property type="component" value="Unassembled WGS sequence"/>
</dbReference>
<name>A0A6L7GKM7_9ACTN</name>
<comment type="similarity">
    <text evidence="1">Belongs to the bacterial ring-hydroxylating dioxygenase beta subunit family.</text>
</comment>
<dbReference type="RefSeq" id="WP_160900260.1">
    <property type="nucleotide sequence ID" value="NZ_CP102850.1"/>
</dbReference>
<organism evidence="3 4">
    <name type="scientific">Gordonia mangrovi</name>
    <dbReference type="NCBI Taxonomy" id="2665643"/>
    <lineage>
        <taxon>Bacteria</taxon>
        <taxon>Bacillati</taxon>
        <taxon>Actinomycetota</taxon>
        <taxon>Actinomycetes</taxon>
        <taxon>Mycobacteriales</taxon>
        <taxon>Gordoniaceae</taxon>
        <taxon>Gordonia</taxon>
    </lineage>
</organism>
<reference evidence="3 4" key="1">
    <citation type="submission" date="2019-11" db="EMBL/GenBank/DDBJ databases">
        <title>Gordonia sp. nov., a novel actinobacterium isolated from mangrove soil in Hainan.</title>
        <authorList>
            <person name="Huang X."/>
            <person name="Xie Y."/>
            <person name="Chu X."/>
            <person name="Xiao K."/>
        </authorList>
    </citation>
    <scope>NUCLEOTIDE SEQUENCE [LARGE SCALE GENOMIC DNA]</scope>
    <source>
        <strain evidence="3 4">HNM0687</strain>
    </source>
</reference>
<dbReference type="Gene3D" id="3.10.450.50">
    <property type="match status" value="1"/>
</dbReference>
<dbReference type="AlphaFoldDB" id="A0A6L7GKM7"/>
<dbReference type="GO" id="GO:0051213">
    <property type="term" value="F:dioxygenase activity"/>
    <property type="evidence" value="ECO:0007669"/>
    <property type="project" value="UniProtKB-KW"/>
</dbReference>
<gene>
    <name evidence="3" type="ORF">GIY30_01745</name>
</gene>
<dbReference type="SUPFAM" id="SSF54427">
    <property type="entry name" value="NTF2-like"/>
    <property type="match status" value="1"/>
</dbReference>
<keyword evidence="3" id="KW-0223">Dioxygenase</keyword>
<dbReference type="Pfam" id="PF00866">
    <property type="entry name" value="Ring_hydroxyl_B"/>
    <property type="match status" value="1"/>
</dbReference>
<dbReference type="InterPro" id="IPR032710">
    <property type="entry name" value="NTF2-like_dom_sf"/>
</dbReference>
<accession>A0A6L7GKM7</accession>
<evidence type="ECO:0000313" key="4">
    <source>
        <dbReference type="Proteomes" id="UP000475545"/>
    </source>
</evidence>
<dbReference type="EMBL" id="WMBR01000001">
    <property type="protein sequence ID" value="MXP20092.1"/>
    <property type="molecule type" value="Genomic_DNA"/>
</dbReference>
<dbReference type="InterPro" id="IPR000391">
    <property type="entry name" value="Rng_hydr_dOase-bsu"/>
</dbReference>
<evidence type="ECO:0000256" key="2">
    <source>
        <dbReference type="ARBA" id="ARBA00023002"/>
    </source>
</evidence>
<comment type="caution">
    <text evidence="3">The sequence shown here is derived from an EMBL/GenBank/DDBJ whole genome shotgun (WGS) entry which is preliminary data.</text>
</comment>
<keyword evidence="2" id="KW-0560">Oxidoreductase</keyword>
<dbReference type="PANTHER" id="PTHR41534:SF2">
    <property type="entry name" value="3-PHENYLPROPIONATE_CINNAMIC ACID DIOXYGENASE SUBUNIT BETA"/>
    <property type="match status" value="1"/>
</dbReference>
<dbReference type="PANTHER" id="PTHR41534">
    <property type="entry name" value="BLR3401 PROTEIN"/>
    <property type="match status" value="1"/>
</dbReference>
<dbReference type="GO" id="GO:0019380">
    <property type="term" value="P:3-phenylpropionate catabolic process"/>
    <property type="evidence" value="ECO:0007669"/>
    <property type="project" value="TreeGrafter"/>
</dbReference>
<evidence type="ECO:0000313" key="3">
    <source>
        <dbReference type="EMBL" id="MXP20092.1"/>
    </source>
</evidence>
<evidence type="ECO:0000256" key="1">
    <source>
        <dbReference type="ARBA" id="ARBA00009570"/>
    </source>
</evidence>
<proteinExistence type="inferred from homology"/>
<protein>
    <submittedName>
        <fullName evidence="3">Aromatic-ring-hydroxylating dioxygenase subunit beta</fullName>
    </submittedName>
</protein>
<keyword evidence="4" id="KW-1185">Reference proteome</keyword>
<sequence length="224" mass="25802">MTDTDAYTGASVHRNADDPVVQFALDTILADSLHSTYIDDAYYAKLRNDLVEWGAVGTPLTTEERDAYEALVLHESWLLDRRAFEQWYQLYSRECLYWIPAARDMPDPDVGDPSTRVTIAFDDRRRMGDRIVWLRTGVAYSQLPPSYTTHVNTGFVRVPTDNPDEVKIRSQFVVHEMRDGHALQVIPGWMGHVFVREDGRLKIDRKIVCLVDGHRSHHNLTFLI</sequence>